<dbReference type="GO" id="GO:0005886">
    <property type="term" value="C:plasma membrane"/>
    <property type="evidence" value="ECO:0007669"/>
    <property type="project" value="UniProtKB-SubCell"/>
</dbReference>
<keyword evidence="6 8" id="KW-1133">Transmembrane helix</keyword>
<evidence type="ECO:0000313" key="11">
    <source>
        <dbReference type="Proteomes" id="UP000632740"/>
    </source>
</evidence>
<dbReference type="PROSITE" id="PS50928">
    <property type="entry name" value="ABC_TM1"/>
    <property type="match status" value="1"/>
</dbReference>
<keyword evidence="3 8" id="KW-0813">Transport</keyword>
<evidence type="ECO:0000256" key="5">
    <source>
        <dbReference type="ARBA" id="ARBA00022692"/>
    </source>
</evidence>
<dbReference type="Pfam" id="PF00528">
    <property type="entry name" value="BPD_transp_1"/>
    <property type="match status" value="1"/>
</dbReference>
<evidence type="ECO:0000256" key="4">
    <source>
        <dbReference type="ARBA" id="ARBA00022475"/>
    </source>
</evidence>
<dbReference type="EMBL" id="BONK01000003">
    <property type="protein sequence ID" value="GIG20238.1"/>
    <property type="molecule type" value="Genomic_DNA"/>
</dbReference>
<feature type="transmembrane region" description="Helical" evidence="8">
    <location>
        <begin position="166"/>
        <end position="190"/>
    </location>
</feature>
<proteinExistence type="inferred from homology"/>
<dbReference type="CDD" id="cd06261">
    <property type="entry name" value="TM_PBP2"/>
    <property type="match status" value="1"/>
</dbReference>
<dbReference type="PANTHER" id="PTHR42929">
    <property type="entry name" value="INNER MEMBRANE ABC TRANSPORTER PERMEASE PROTEIN YDCU-RELATED-RELATED"/>
    <property type="match status" value="1"/>
</dbReference>
<comment type="caution">
    <text evidence="10">The sequence shown here is derived from an EMBL/GenBank/DDBJ whole genome shotgun (WGS) entry which is preliminary data.</text>
</comment>
<dbReference type="SUPFAM" id="SSF161098">
    <property type="entry name" value="MetI-like"/>
    <property type="match status" value="1"/>
</dbReference>
<name>A0A919NYZ1_9CELL</name>
<dbReference type="RefSeq" id="WP_239069906.1">
    <property type="nucleotide sequence ID" value="NZ_BONK01000003.1"/>
</dbReference>
<dbReference type="InterPro" id="IPR035906">
    <property type="entry name" value="MetI-like_sf"/>
</dbReference>
<dbReference type="PANTHER" id="PTHR42929:SF1">
    <property type="entry name" value="INNER MEMBRANE ABC TRANSPORTER PERMEASE PROTEIN YDCU-RELATED"/>
    <property type="match status" value="1"/>
</dbReference>
<keyword evidence="5 8" id="KW-0812">Transmembrane</keyword>
<accession>A0A919NYZ1</accession>
<feature type="domain" description="ABC transmembrane type-1" evidence="9">
    <location>
        <begin position="90"/>
        <end position="291"/>
    </location>
</feature>
<feature type="transmembrane region" description="Helical" evidence="8">
    <location>
        <begin position="221"/>
        <end position="242"/>
    </location>
</feature>
<dbReference type="Proteomes" id="UP000632740">
    <property type="component" value="Unassembled WGS sequence"/>
</dbReference>
<evidence type="ECO:0000256" key="8">
    <source>
        <dbReference type="RuleBase" id="RU363032"/>
    </source>
</evidence>
<dbReference type="AlphaFoldDB" id="A0A919NYZ1"/>
<keyword evidence="7 8" id="KW-0472">Membrane</keyword>
<feature type="transmembrane region" description="Helical" evidence="8">
    <location>
        <begin position="31"/>
        <end position="59"/>
    </location>
</feature>
<keyword evidence="4" id="KW-1003">Cell membrane</keyword>
<feature type="transmembrane region" description="Helical" evidence="8">
    <location>
        <begin position="126"/>
        <end position="146"/>
    </location>
</feature>
<feature type="transmembrane region" description="Helical" evidence="8">
    <location>
        <begin position="94"/>
        <end position="114"/>
    </location>
</feature>
<comment type="subcellular location">
    <subcellularLocation>
        <location evidence="1 8">Cell membrane</location>
        <topology evidence="1 8">Multi-pass membrane protein</topology>
    </subcellularLocation>
</comment>
<gene>
    <name evidence="10" type="ORF">Cch01nite_09620</name>
</gene>
<dbReference type="Gene3D" id="1.10.3720.10">
    <property type="entry name" value="MetI-like"/>
    <property type="match status" value="1"/>
</dbReference>
<organism evidence="10 11">
    <name type="scientific">Cellulomonas chitinilytica</name>
    <dbReference type="NCBI Taxonomy" id="398759"/>
    <lineage>
        <taxon>Bacteria</taxon>
        <taxon>Bacillati</taxon>
        <taxon>Actinomycetota</taxon>
        <taxon>Actinomycetes</taxon>
        <taxon>Micrococcales</taxon>
        <taxon>Cellulomonadaceae</taxon>
        <taxon>Cellulomonas</taxon>
    </lineage>
</organism>
<evidence type="ECO:0000256" key="6">
    <source>
        <dbReference type="ARBA" id="ARBA00022989"/>
    </source>
</evidence>
<keyword evidence="11" id="KW-1185">Reference proteome</keyword>
<evidence type="ECO:0000259" key="9">
    <source>
        <dbReference type="PROSITE" id="PS50928"/>
    </source>
</evidence>
<dbReference type="GO" id="GO:0055085">
    <property type="term" value="P:transmembrane transport"/>
    <property type="evidence" value="ECO:0007669"/>
    <property type="project" value="InterPro"/>
</dbReference>
<sequence length="300" mass="32529">MVTDTPVRVEEPAPLRRRLSAALFRHPRVRLVGLLTLPATWLVLVYLSALLSLLVTAFFTVDEFTGAVVRELTLDNVREVLTTPAYVGAAVRTVAIAATVTVLCVLLGFPMAFFMAKIAPPRSRNLLVALVVTPLWASYLVKVYAWQAMVQPETGLIAWLLTPFGLPGPGFGVTATVLTLTYLWLPYMVLPVYAGLERMPDSLLDASGDLGARPARTVRSVVVPLVWPSIVVGSVFTFSLSLGDYITVQIVGGRTQMIGNIVYQTYTSNLPFAAAIALIPVAIMVVYLALVRRTGALDTL</sequence>
<evidence type="ECO:0000313" key="10">
    <source>
        <dbReference type="EMBL" id="GIG20238.1"/>
    </source>
</evidence>
<protein>
    <submittedName>
        <fullName evidence="10">Spermidine/putrescine ABC transporter permease</fullName>
    </submittedName>
</protein>
<evidence type="ECO:0000256" key="1">
    <source>
        <dbReference type="ARBA" id="ARBA00004651"/>
    </source>
</evidence>
<evidence type="ECO:0000256" key="2">
    <source>
        <dbReference type="ARBA" id="ARBA00007069"/>
    </source>
</evidence>
<reference evidence="10" key="1">
    <citation type="submission" date="2021-01" db="EMBL/GenBank/DDBJ databases">
        <title>Whole genome shotgun sequence of Cellulomonas chitinilytica NBRC 110799.</title>
        <authorList>
            <person name="Komaki H."/>
            <person name="Tamura T."/>
        </authorList>
    </citation>
    <scope>NUCLEOTIDE SEQUENCE</scope>
    <source>
        <strain evidence="10">NBRC 110799</strain>
    </source>
</reference>
<evidence type="ECO:0000256" key="3">
    <source>
        <dbReference type="ARBA" id="ARBA00022448"/>
    </source>
</evidence>
<dbReference type="InterPro" id="IPR000515">
    <property type="entry name" value="MetI-like"/>
</dbReference>
<comment type="similarity">
    <text evidence="2">Belongs to the binding-protein-dependent transport system permease family. CysTW subfamily.</text>
</comment>
<feature type="transmembrane region" description="Helical" evidence="8">
    <location>
        <begin position="270"/>
        <end position="290"/>
    </location>
</feature>
<evidence type="ECO:0000256" key="7">
    <source>
        <dbReference type="ARBA" id="ARBA00023136"/>
    </source>
</evidence>